<dbReference type="AlphaFoldDB" id="A0AAN2CB81"/>
<dbReference type="InterPro" id="IPR041664">
    <property type="entry name" value="AAA_16"/>
</dbReference>
<gene>
    <name evidence="2" type="ORF">WPS_34200</name>
</gene>
<proteinExistence type="predicted"/>
<dbReference type="PANTHER" id="PTHR34301">
    <property type="entry name" value="DNA-BINDING PROTEIN-RELATED"/>
    <property type="match status" value="1"/>
</dbReference>
<dbReference type="Proteomes" id="UP001317532">
    <property type="component" value="Chromosome"/>
</dbReference>
<dbReference type="Gene3D" id="3.40.50.300">
    <property type="entry name" value="P-loop containing nucleotide triphosphate hydrolases"/>
    <property type="match status" value="1"/>
</dbReference>
<name>A0AAN2CB81_UNVUL</name>
<reference evidence="2 3" key="1">
    <citation type="journal article" date="2022" name="ISME Commun">
        <title>Vulcanimicrobium alpinus gen. nov. sp. nov., the first cultivated representative of the candidate phylum 'Eremiobacterota', is a metabolically versatile aerobic anoxygenic phototroph.</title>
        <authorList>
            <person name="Yabe S."/>
            <person name="Muto K."/>
            <person name="Abe K."/>
            <person name="Yokota A."/>
            <person name="Staudigel H."/>
            <person name="Tebo B.M."/>
        </authorList>
    </citation>
    <scope>NUCLEOTIDE SEQUENCE [LARGE SCALE GENOMIC DNA]</scope>
    <source>
        <strain evidence="2 3">WC8-2</strain>
    </source>
</reference>
<dbReference type="InterPro" id="IPR027417">
    <property type="entry name" value="P-loop_NTPase"/>
</dbReference>
<dbReference type="KEGG" id="vab:WPS_34200"/>
<feature type="domain" description="Orc1-like AAA ATPase" evidence="1">
    <location>
        <begin position="19"/>
        <end position="204"/>
    </location>
</feature>
<dbReference type="RefSeq" id="WP_317995691.1">
    <property type="nucleotide sequence ID" value="NZ_AP025523.1"/>
</dbReference>
<protein>
    <submittedName>
        <fullName evidence="2">ATPase</fullName>
    </submittedName>
</protein>
<evidence type="ECO:0000313" key="2">
    <source>
        <dbReference type="EMBL" id="BDE08144.1"/>
    </source>
</evidence>
<organism evidence="2 3">
    <name type="scientific">Vulcanimicrobium alpinum</name>
    <dbReference type="NCBI Taxonomy" id="3016050"/>
    <lineage>
        <taxon>Bacteria</taxon>
        <taxon>Bacillati</taxon>
        <taxon>Vulcanimicrobiota</taxon>
        <taxon>Vulcanimicrobiia</taxon>
        <taxon>Vulcanimicrobiales</taxon>
        <taxon>Vulcanimicrobiaceae</taxon>
        <taxon>Vulcanimicrobium</taxon>
    </lineage>
</organism>
<sequence length="390" mass="42702">MDEVRNPYGPGAGTPPPALVGREAELRAFEIKLERAKLGRPAKSLIATGLRGVGKTVLLNRFVEIAERAGYRNAFMEASDGGNFPALLATHIRRLIFELDRLGALSERVKRAMRVFRSFTGRFSLDGTLSFSIDVDPERGEGDSGDLSADLTALMVSVGDAAKDRRTAVLFAIDELQYLSAVELSALIMAVHRTTQLALPIVVVGAGLPQMPALAGEAKSYSERLFDFPLIGELAPADARRAVAEPAAMEGVEFTRGALDAIVGITHGYPYFLQEWAYHVWNRADRSPIDADVVQAVTPRVLDHLDRSFFRVRFERCTATQKKYLRAMAELGPGAHRSGEIADVYGAKVTSLAPIRAQLISQGLIYSPLHGDTAFTVPLFDEFMKRTMPR</sequence>
<dbReference type="PANTHER" id="PTHR34301:SF8">
    <property type="entry name" value="ATPASE DOMAIN-CONTAINING PROTEIN"/>
    <property type="match status" value="1"/>
</dbReference>
<dbReference type="Pfam" id="PF13191">
    <property type="entry name" value="AAA_16"/>
    <property type="match status" value="1"/>
</dbReference>
<evidence type="ECO:0000259" key="1">
    <source>
        <dbReference type="Pfam" id="PF13191"/>
    </source>
</evidence>
<dbReference type="EMBL" id="AP025523">
    <property type="protein sequence ID" value="BDE08144.1"/>
    <property type="molecule type" value="Genomic_DNA"/>
</dbReference>
<accession>A0AAN2CB81</accession>
<keyword evidence="3" id="KW-1185">Reference proteome</keyword>
<evidence type="ECO:0000313" key="3">
    <source>
        <dbReference type="Proteomes" id="UP001317532"/>
    </source>
</evidence>
<dbReference type="SUPFAM" id="SSF52540">
    <property type="entry name" value="P-loop containing nucleoside triphosphate hydrolases"/>
    <property type="match status" value="1"/>
</dbReference>